<dbReference type="InterPro" id="IPR019236">
    <property type="entry name" value="APP1_cat"/>
</dbReference>
<name>A0A9N8W157_9GLOM</name>
<evidence type="ECO:0000313" key="3">
    <source>
        <dbReference type="EMBL" id="CAG8473534.1"/>
    </source>
</evidence>
<accession>A0A9N8W157</accession>
<dbReference type="AlphaFoldDB" id="A0A9N8W157"/>
<evidence type="ECO:0000256" key="1">
    <source>
        <dbReference type="SAM" id="MobiDB-lite"/>
    </source>
</evidence>
<comment type="caution">
    <text evidence="3">The sequence shown here is derived from an EMBL/GenBank/DDBJ whole genome shotgun (WGS) entry which is preliminary data.</text>
</comment>
<sequence>MFSPKEKSPSSFESASSFTSEGSDYFSPEKSDALTLEYPEEYEQNCLLFPTYATKHVCNEDKPELTDNWNIRARGWAFSTPRSSKTRALFLKITSLVNKIPKTDSRYEHLQSRTPLFWASNLDNKEFFVEVVGLTKPQKMTLDGDPNDPLAEQIAESFMPEKAVKFMENIRQHYHGNTQMGDETYKTQVVSSSGCFSGDIVIPQKTVRKWLKASDVDSSWNMLKLEVYQNENARPAFGVVNLIEPTGVSVISDIDDTIKETAILAGPKTIFLNTFLQPFKEVPGMSELYRYWYDKGVVFHYVSNSPWQLFPALRSFFQEHNFPQGSAHLKFYELIKSARDHNKGSSTASKKKYITELLKDFPERKFILIGDTGERDPELYAEIAEEYKDQIIRIFVRDVNTPHLNSQPDTQRAVSYTRAFKYFKKVYSIYGDGKENGKETEMVSVTTESTTSELSNTSCVTRSYNMDEKNPPQPSPNRLNLRNIISSTITNVKNTARTPTDETGDSYDPGMMMETESNISEDMFSADSDEDKPKSPRDSKIESFNKRIRDLQERFEEGFFSTFSDPDELRNDPIIRKYLKN</sequence>
<dbReference type="InterPro" id="IPR052935">
    <property type="entry name" value="Mg2+_PAP"/>
</dbReference>
<feature type="compositionally biased region" description="Low complexity" evidence="1">
    <location>
        <begin position="9"/>
        <end position="23"/>
    </location>
</feature>
<dbReference type="GO" id="GO:0030479">
    <property type="term" value="C:actin cortical patch"/>
    <property type="evidence" value="ECO:0007669"/>
    <property type="project" value="TreeGrafter"/>
</dbReference>
<feature type="region of interest" description="Disordered" evidence="1">
    <location>
        <begin position="1"/>
        <end position="27"/>
    </location>
</feature>
<feature type="domain" description="Phosphatidate phosphatase APP1 catalytic" evidence="2">
    <location>
        <begin position="248"/>
        <end position="398"/>
    </location>
</feature>
<evidence type="ECO:0000259" key="2">
    <source>
        <dbReference type="Pfam" id="PF09949"/>
    </source>
</evidence>
<protein>
    <submittedName>
        <fullName evidence="3">11770_t:CDS:1</fullName>
    </submittedName>
</protein>
<proteinExistence type="predicted"/>
<dbReference type="EMBL" id="CAJVPV010000776">
    <property type="protein sequence ID" value="CAG8473534.1"/>
    <property type="molecule type" value="Genomic_DNA"/>
</dbReference>
<keyword evidence="4" id="KW-1185">Reference proteome</keyword>
<feature type="region of interest" description="Disordered" evidence="1">
    <location>
        <begin position="523"/>
        <end position="545"/>
    </location>
</feature>
<reference evidence="3" key="1">
    <citation type="submission" date="2021-06" db="EMBL/GenBank/DDBJ databases">
        <authorList>
            <person name="Kallberg Y."/>
            <person name="Tangrot J."/>
            <person name="Rosling A."/>
        </authorList>
    </citation>
    <scope>NUCLEOTIDE SEQUENCE</scope>
    <source>
        <strain evidence="3">CL551</strain>
    </source>
</reference>
<evidence type="ECO:0000313" key="4">
    <source>
        <dbReference type="Proteomes" id="UP000789342"/>
    </source>
</evidence>
<organism evidence="3 4">
    <name type="scientific">Acaulospora morrowiae</name>
    <dbReference type="NCBI Taxonomy" id="94023"/>
    <lineage>
        <taxon>Eukaryota</taxon>
        <taxon>Fungi</taxon>
        <taxon>Fungi incertae sedis</taxon>
        <taxon>Mucoromycota</taxon>
        <taxon>Glomeromycotina</taxon>
        <taxon>Glomeromycetes</taxon>
        <taxon>Diversisporales</taxon>
        <taxon>Acaulosporaceae</taxon>
        <taxon>Acaulospora</taxon>
    </lineage>
</organism>
<dbReference type="PANTHER" id="PTHR28208">
    <property type="entry name" value="PHOSPHATIDATE PHOSPHATASE APP1"/>
    <property type="match status" value="1"/>
</dbReference>
<dbReference type="OrthoDB" id="2117591at2759"/>
<dbReference type="Proteomes" id="UP000789342">
    <property type="component" value="Unassembled WGS sequence"/>
</dbReference>
<gene>
    <name evidence="3" type="ORF">AMORRO_LOCUS1968</name>
</gene>
<dbReference type="Pfam" id="PF09949">
    <property type="entry name" value="APP1_cat"/>
    <property type="match status" value="1"/>
</dbReference>
<dbReference type="InterPro" id="IPR036412">
    <property type="entry name" value="HAD-like_sf"/>
</dbReference>
<dbReference type="SUPFAM" id="SSF56784">
    <property type="entry name" value="HAD-like"/>
    <property type="match status" value="1"/>
</dbReference>
<feature type="compositionally biased region" description="Basic and acidic residues" evidence="1">
    <location>
        <begin position="531"/>
        <end position="545"/>
    </location>
</feature>
<dbReference type="GO" id="GO:0008195">
    <property type="term" value="F:phosphatidate phosphatase activity"/>
    <property type="evidence" value="ECO:0007669"/>
    <property type="project" value="InterPro"/>
</dbReference>
<dbReference type="PANTHER" id="PTHR28208:SF3">
    <property type="entry name" value="PHOSPHATIDATE PHOSPHATASE APP1"/>
    <property type="match status" value="1"/>
</dbReference>